<sequence>MDFERIPSLQCLSGVKIALAVIYHPDVVTSLEQHCPLFHPARLRVVLLLIGDKISKLTLPKKCCEKIGNIALNMLRELVRWKELHEFDFSLSQMSITAPCWTALGTIDETKSARKFFHVPYLGIGRRFKLACQYCFFYDATSMWEAMSKEKIYGVDFHSNLACWIRVHSDGSRCLESFVSWIEPRITSCNIHEFHLILGKKTPAERMHIMRTAALNENVSADIKFFCFQQLDKDTQQEVLEKFPVAVIHCFFRWPFQRYFLDLKDQIWTCISPEDFRCTIRSFLIEMVNCSWKNFELVEIFQQLWHRSPAHFKDHAIQSSMSEPIQILNNCSGLKRWRFLNRLREAFQNYMRSFEKVEFNY</sequence>
<organism evidence="1 2">
    <name type="scientific">Araneus ventricosus</name>
    <name type="common">Orbweaver spider</name>
    <name type="synonym">Epeira ventricosa</name>
    <dbReference type="NCBI Taxonomy" id="182803"/>
    <lineage>
        <taxon>Eukaryota</taxon>
        <taxon>Metazoa</taxon>
        <taxon>Ecdysozoa</taxon>
        <taxon>Arthropoda</taxon>
        <taxon>Chelicerata</taxon>
        <taxon>Arachnida</taxon>
        <taxon>Araneae</taxon>
        <taxon>Araneomorphae</taxon>
        <taxon>Entelegynae</taxon>
        <taxon>Araneoidea</taxon>
        <taxon>Araneidae</taxon>
        <taxon>Araneus</taxon>
    </lineage>
</organism>
<evidence type="ECO:0000313" key="1">
    <source>
        <dbReference type="EMBL" id="GBN04080.1"/>
    </source>
</evidence>
<dbReference type="EMBL" id="BGPR01004856">
    <property type="protein sequence ID" value="GBN04080.1"/>
    <property type="molecule type" value="Genomic_DNA"/>
</dbReference>
<comment type="caution">
    <text evidence="1">The sequence shown here is derived from an EMBL/GenBank/DDBJ whole genome shotgun (WGS) entry which is preliminary data.</text>
</comment>
<reference evidence="1 2" key="1">
    <citation type="journal article" date="2019" name="Sci. Rep.">
        <title>Orb-weaving spider Araneus ventricosus genome elucidates the spidroin gene catalogue.</title>
        <authorList>
            <person name="Kono N."/>
            <person name="Nakamura H."/>
            <person name="Ohtoshi R."/>
            <person name="Moran D.A.P."/>
            <person name="Shinohara A."/>
            <person name="Yoshida Y."/>
            <person name="Fujiwara M."/>
            <person name="Mori M."/>
            <person name="Tomita M."/>
            <person name="Arakawa K."/>
        </authorList>
    </citation>
    <scope>NUCLEOTIDE SEQUENCE [LARGE SCALE GENOMIC DNA]</scope>
</reference>
<accession>A0A4Y2KPY1</accession>
<dbReference type="AlphaFoldDB" id="A0A4Y2KPY1"/>
<evidence type="ECO:0000313" key="2">
    <source>
        <dbReference type="Proteomes" id="UP000499080"/>
    </source>
</evidence>
<dbReference type="Proteomes" id="UP000499080">
    <property type="component" value="Unassembled WGS sequence"/>
</dbReference>
<keyword evidence="2" id="KW-1185">Reference proteome</keyword>
<gene>
    <name evidence="1" type="ORF">AVEN_192744_1</name>
</gene>
<name>A0A4Y2KPY1_ARAVE</name>
<protein>
    <submittedName>
        <fullName evidence="1">Uncharacterized protein</fullName>
    </submittedName>
</protein>
<proteinExistence type="predicted"/>